<evidence type="ECO:0000259" key="3">
    <source>
        <dbReference type="PROSITE" id="PS50883"/>
    </source>
</evidence>
<dbReference type="InterPro" id="IPR043128">
    <property type="entry name" value="Rev_trsase/Diguanyl_cyclase"/>
</dbReference>
<dbReference type="InterPro" id="IPR000160">
    <property type="entry name" value="GGDEF_dom"/>
</dbReference>
<dbReference type="PROSITE" id="PS50887">
    <property type="entry name" value="GGDEF"/>
    <property type="match status" value="1"/>
</dbReference>
<dbReference type="InterPro" id="IPR029787">
    <property type="entry name" value="Nucleotide_cyclase"/>
</dbReference>
<dbReference type="PANTHER" id="PTHR33121">
    <property type="entry name" value="CYCLIC DI-GMP PHOSPHODIESTERASE PDEF"/>
    <property type="match status" value="1"/>
</dbReference>
<dbReference type="Proteomes" id="UP000658720">
    <property type="component" value="Unassembled WGS sequence"/>
</dbReference>
<evidence type="ECO:0000313" key="5">
    <source>
        <dbReference type="EMBL" id="MBE9254400.1"/>
    </source>
</evidence>
<dbReference type="Gene3D" id="3.30.450.20">
    <property type="entry name" value="PAS domain"/>
    <property type="match status" value="1"/>
</dbReference>
<dbReference type="Pfam" id="PF00990">
    <property type="entry name" value="GGDEF"/>
    <property type="match status" value="1"/>
</dbReference>
<dbReference type="PANTHER" id="PTHR33121:SF71">
    <property type="entry name" value="OXYGEN SENSOR PROTEIN DOSP"/>
    <property type="match status" value="1"/>
</dbReference>
<dbReference type="SUPFAM" id="SSF55073">
    <property type="entry name" value="Nucleotide cyclase"/>
    <property type="match status" value="1"/>
</dbReference>
<dbReference type="Pfam" id="PF13188">
    <property type="entry name" value="PAS_8"/>
    <property type="match status" value="1"/>
</dbReference>
<evidence type="ECO:0000259" key="2">
    <source>
        <dbReference type="PROSITE" id="PS50112"/>
    </source>
</evidence>
<dbReference type="CDD" id="cd01949">
    <property type="entry name" value="GGDEF"/>
    <property type="match status" value="1"/>
</dbReference>
<dbReference type="PROSITE" id="PS50006">
    <property type="entry name" value="FHA_DOMAIN"/>
    <property type="match status" value="1"/>
</dbReference>
<dbReference type="NCBIfam" id="TIGR00254">
    <property type="entry name" value="GGDEF"/>
    <property type="match status" value="1"/>
</dbReference>
<feature type="domain" description="PAS" evidence="2">
    <location>
        <begin position="304"/>
        <end position="359"/>
    </location>
</feature>
<dbReference type="InterPro" id="IPR008984">
    <property type="entry name" value="SMAD_FHA_dom_sf"/>
</dbReference>
<dbReference type="SMART" id="SM00267">
    <property type="entry name" value="GGDEF"/>
    <property type="match status" value="1"/>
</dbReference>
<sequence>MPPMSNDSIVRHVLVIEDQKSRRIVSLEENTYDIGRDPASAIPIYDRQVSRHHATLIRVNDYQNHQYTYRLIDGNLQGKRSTNGIVINGQYCLSHELEHGDVIRFGNKSKASYHIMNLTTESEEQPYGIEPVSVAANPIMGETYVDPLNFALADHEYGEGAGFDHEAVEVEEDSSFSTAVVYNEELQDVGRSAPGPSHHPPATLSENSTQLIVELTTAGRVLYANGATKALFPELMAIQSQHPLIQGLANLSLTREGLQLERDIPIGQQIFHQRVFLEPDRSRLQCYSEDVTEYRKMEQGLNDLHHRLRAYREYTATGFLLVDARTKTVVEANSAFCQLLGYEEPEVLDLTLYQLMAAERPVIEELLINLETQDYLSVPELEYRNREGQTVQVKGEVYRQPWEDREVYCFVMRTPRGRQGYSETLANQALYDPITKLPNRVNLQKELSLAIDAAAHHQHLMGVMFIHLEILNRVNQAYGFSFGDEVFIAFHGAIADCMRSGDTVGQWDSNTLVIILAKIKSPQDSIRLAERILDRLKNPVTVREREIIFNVNIGISAYPNDGNRAEDLLSRANTALQKLRQTGFNRYQFYDPKFSTAALHQARLENLLQQAIAKRQLTLQYQPQIHLQSGEITGMEALLRWEHPEVGEIAPEKIIPIAARSNLIFELSDWIFRTACQQNVDWQKDGLPPRAIAINLSAREFYRQDLVMMVGKTLEETGLDPQWLELEITENTLRQQPSKALAILQDLKAFGVRIALDDFGRGQMGIGFITQFPLTAIKIHQGFMAQLRGTPQEMAILQSILVLSQGFQYRLVAEGIETEAQLSLIRQLQCQEVQGFLLSRPLRKREMGQFLQKQLHQS</sequence>
<dbReference type="SMART" id="SM00240">
    <property type="entry name" value="FHA"/>
    <property type="match status" value="1"/>
</dbReference>
<dbReference type="CDD" id="cd01948">
    <property type="entry name" value="EAL"/>
    <property type="match status" value="1"/>
</dbReference>
<feature type="domain" description="GGDEF" evidence="4">
    <location>
        <begin position="459"/>
        <end position="592"/>
    </location>
</feature>
<protein>
    <submittedName>
        <fullName evidence="5">EAL domain-containing protein</fullName>
    </submittedName>
</protein>
<accession>A0ABR9VSS3</accession>
<feature type="domain" description="FHA" evidence="1">
    <location>
        <begin position="32"/>
        <end position="92"/>
    </location>
</feature>
<evidence type="ECO:0000259" key="4">
    <source>
        <dbReference type="PROSITE" id="PS50887"/>
    </source>
</evidence>
<dbReference type="Pfam" id="PF00563">
    <property type="entry name" value="EAL"/>
    <property type="match status" value="1"/>
</dbReference>
<dbReference type="CDD" id="cd00130">
    <property type="entry name" value="PAS"/>
    <property type="match status" value="1"/>
</dbReference>
<name>A0ABR9VSS3_9SYNC</name>
<reference evidence="5 6" key="1">
    <citation type="submission" date="2020-10" db="EMBL/GenBank/DDBJ databases">
        <authorList>
            <person name="Castelo-Branco R."/>
            <person name="Eusebio N."/>
            <person name="Adriana R."/>
            <person name="Vieira A."/>
            <person name="Brugerolle De Fraissinette N."/>
            <person name="Rezende De Castro R."/>
            <person name="Schneider M.P."/>
            <person name="Vasconcelos V."/>
            <person name="Leao P.N."/>
        </authorList>
    </citation>
    <scope>NUCLEOTIDE SEQUENCE [LARGE SCALE GENOMIC DNA]</scope>
    <source>
        <strain evidence="5 6">LEGE 00031</strain>
    </source>
</reference>
<dbReference type="InterPro" id="IPR001633">
    <property type="entry name" value="EAL_dom"/>
</dbReference>
<evidence type="ECO:0000313" key="6">
    <source>
        <dbReference type="Proteomes" id="UP000658720"/>
    </source>
</evidence>
<dbReference type="SUPFAM" id="SSF49879">
    <property type="entry name" value="SMAD/FHA domain"/>
    <property type="match status" value="1"/>
</dbReference>
<comment type="caution">
    <text evidence="5">The sequence shown here is derived from an EMBL/GenBank/DDBJ whole genome shotgun (WGS) entry which is preliminary data.</text>
</comment>
<dbReference type="Gene3D" id="2.60.200.20">
    <property type="match status" value="1"/>
</dbReference>
<proteinExistence type="predicted"/>
<dbReference type="SMART" id="SM00052">
    <property type="entry name" value="EAL"/>
    <property type="match status" value="1"/>
</dbReference>
<dbReference type="SMART" id="SM00091">
    <property type="entry name" value="PAS"/>
    <property type="match status" value="2"/>
</dbReference>
<dbReference type="SUPFAM" id="SSF55785">
    <property type="entry name" value="PYP-like sensor domain (PAS domain)"/>
    <property type="match status" value="1"/>
</dbReference>
<dbReference type="InterPro" id="IPR050706">
    <property type="entry name" value="Cyclic-di-GMP_PDE-like"/>
</dbReference>
<feature type="domain" description="EAL" evidence="3">
    <location>
        <begin position="601"/>
        <end position="855"/>
    </location>
</feature>
<dbReference type="Pfam" id="PF00498">
    <property type="entry name" value="FHA"/>
    <property type="match status" value="1"/>
</dbReference>
<dbReference type="SUPFAM" id="SSF141868">
    <property type="entry name" value="EAL domain-like"/>
    <property type="match status" value="1"/>
</dbReference>
<organism evidence="5 6">
    <name type="scientific">Synechocystis salina LEGE 00031</name>
    <dbReference type="NCBI Taxonomy" id="1828736"/>
    <lineage>
        <taxon>Bacteria</taxon>
        <taxon>Bacillati</taxon>
        <taxon>Cyanobacteriota</taxon>
        <taxon>Cyanophyceae</taxon>
        <taxon>Synechococcales</taxon>
        <taxon>Merismopediaceae</taxon>
        <taxon>Synechocystis</taxon>
    </lineage>
</organism>
<evidence type="ECO:0000259" key="1">
    <source>
        <dbReference type="PROSITE" id="PS50006"/>
    </source>
</evidence>
<gene>
    <name evidence="5" type="ORF">IQ217_11215</name>
</gene>
<dbReference type="Gene3D" id="3.30.70.270">
    <property type="match status" value="1"/>
</dbReference>
<dbReference type="InterPro" id="IPR035965">
    <property type="entry name" value="PAS-like_dom_sf"/>
</dbReference>
<keyword evidence="6" id="KW-1185">Reference proteome</keyword>
<dbReference type="Gene3D" id="3.20.20.450">
    <property type="entry name" value="EAL domain"/>
    <property type="match status" value="1"/>
</dbReference>
<dbReference type="PROSITE" id="PS50112">
    <property type="entry name" value="PAS"/>
    <property type="match status" value="1"/>
</dbReference>
<dbReference type="InterPro" id="IPR000014">
    <property type="entry name" value="PAS"/>
</dbReference>
<dbReference type="InterPro" id="IPR000253">
    <property type="entry name" value="FHA_dom"/>
</dbReference>
<dbReference type="InterPro" id="IPR035919">
    <property type="entry name" value="EAL_sf"/>
</dbReference>
<dbReference type="EMBL" id="JADEVV010000029">
    <property type="protein sequence ID" value="MBE9254400.1"/>
    <property type="molecule type" value="Genomic_DNA"/>
</dbReference>
<dbReference type="PROSITE" id="PS50883">
    <property type="entry name" value="EAL"/>
    <property type="match status" value="1"/>
</dbReference>
<dbReference type="NCBIfam" id="TIGR00229">
    <property type="entry name" value="sensory_box"/>
    <property type="match status" value="1"/>
</dbReference>